<evidence type="ECO:0000313" key="2">
    <source>
        <dbReference type="Proteomes" id="UP001185984"/>
    </source>
</evidence>
<keyword evidence="2" id="KW-1185">Reference proteome</keyword>
<dbReference type="EMBL" id="JAPTHD010000001">
    <property type="protein sequence ID" value="MDV5822912.1"/>
    <property type="molecule type" value="Genomic_DNA"/>
</dbReference>
<dbReference type="Proteomes" id="UP001185984">
    <property type="component" value="Unassembled WGS sequence"/>
</dbReference>
<organism evidence="1 2">
    <name type="scientific">Sphingobium naphthae</name>
    <dbReference type="NCBI Taxonomy" id="1886786"/>
    <lineage>
        <taxon>Bacteria</taxon>
        <taxon>Pseudomonadati</taxon>
        <taxon>Pseudomonadota</taxon>
        <taxon>Alphaproteobacteria</taxon>
        <taxon>Sphingomonadales</taxon>
        <taxon>Sphingomonadaceae</taxon>
        <taxon>Sphingobium</taxon>
    </lineage>
</organism>
<protein>
    <submittedName>
        <fullName evidence="1">Uncharacterized protein</fullName>
    </submittedName>
</protein>
<comment type="caution">
    <text evidence="1">The sequence shown here is derived from an EMBL/GenBank/DDBJ whole genome shotgun (WGS) entry which is preliminary data.</text>
</comment>
<reference evidence="2" key="1">
    <citation type="journal article" date="2022" name="J Environ Chem Eng">
        <title>Biodegradation of petroleum oil using a constructed nonpathogenic and heavy metal-tolerant bacterial consortium isolated from marine sponges.</title>
        <authorList>
            <person name="Dechsakulwatana C."/>
            <person name="Rungsihiranrut A."/>
            <person name="Muangchinda C."/>
            <person name="Ningthoujam R."/>
            <person name="Klankeo P."/>
            <person name="Pinyakong O."/>
        </authorList>
    </citation>
    <scope>NUCLEOTIDE SEQUENCE [LARGE SCALE GENOMIC DNA]</scope>
    <source>
        <strain evidence="2">MO2-4</strain>
    </source>
</reference>
<evidence type="ECO:0000313" key="1">
    <source>
        <dbReference type="EMBL" id="MDV5822912.1"/>
    </source>
</evidence>
<dbReference type="RefSeq" id="WP_317515983.1">
    <property type="nucleotide sequence ID" value="NZ_JAPTHD010000001.1"/>
</dbReference>
<proteinExistence type="predicted"/>
<accession>A0ABU3ZTT2</accession>
<sequence>MIDKAKSQALLDAIQPFAHAAALGWQVMDAVKQTNLREKGFTNLIAFDAYAGQYTAESNISWADWQKLLDAWVDLMPPPSQTDRK</sequence>
<name>A0ABU3ZTT2_9SPHN</name>
<gene>
    <name evidence="1" type="ORF">O0R41_04790</name>
</gene>